<protein>
    <submittedName>
        <fullName evidence="2">Uncharacterized protein</fullName>
    </submittedName>
</protein>
<proteinExistence type="predicted"/>
<feature type="region of interest" description="Disordered" evidence="1">
    <location>
        <begin position="94"/>
        <end position="126"/>
    </location>
</feature>
<sequence>MPDDGDVAAAAAEGAPEKKKSAEVTVSTEVNNVLTIMFQNTGAVLFRRAGLDLSSLNFRKNVGHVFEALLRRLDLDWSADGKALWWRADGRSSNDALSWQEPKSWRSRMPKETRAGSTLGGLDPAELQHDTSAAGVGSTAARRAADDARLEPPRALEFVKPEAAGRLKRGTGWGNVPRTLTSRCVAEQSCIDSLIVIVQEHAPGMCRKDSEERPHGWARSTLAPGHVHTHRNISHRQVGTGQKTALAIITRNFS</sequence>
<accession>A0A6T7WPS6</accession>
<gene>
    <name evidence="2" type="ORF">CPOL0286_LOCUS1920</name>
</gene>
<organism evidence="2">
    <name type="scientific">Prymnesium polylepis</name>
    <dbReference type="NCBI Taxonomy" id="72548"/>
    <lineage>
        <taxon>Eukaryota</taxon>
        <taxon>Haptista</taxon>
        <taxon>Haptophyta</taxon>
        <taxon>Prymnesiophyceae</taxon>
        <taxon>Prymnesiales</taxon>
        <taxon>Prymnesiaceae</taxon>
        <taxon>Prymnesium</taxon>
    </lineage>
</organism>
<dbReference type="EMBL" id="HBKO01003852">
    <property type="protein sequence ID" value="CAE2196566.1"/>
    <property type="molecule type" value="Transcribed_RNA"/>
</dbReference>
<reference evidence="2" key="1">
    <citation type="submission" date="2021-01" db="EMBL/GenBank/DDBJ databases">
        <authorList>
            <person name="Corre E."/>
            <person name="Pelletier E."/>
            <person name="Niang G."/>
            <person name="Scheremetjew M."/>
            <person name="Finn R."/>
            <person name="Kale V."/>
            <person name="Holt S."/>
            <person name="Cochrane G."/>
            <person name="Meng A."/>
            <person name="Brown T."/>
            <person name="Cohen L."/>
        </authorList>
    </citation>
    <scope>NUCLEOTIDE SEQUENCE</scope>
    <source>
        <strain evidence="2">UIO037</strain>
    </source>
</reference>
<name>A0A6T7WPS6_9EUKA</name>
<dbReference type="AlphaFoldDB" id="A0A6T7WPS6"/>
<evidence type="ECO:0000256" key="1">
    <source>
        <dbReference type="SAM" id="MobiDB-lite"/>
    </source>
</evidence>
<feature type="region of interest" description="Disordered" evidence="1">
    <location>
        <begin position="1"/>
        <end position="20"/>
    </location>
</feature>
<evidence type="ECO:0000313" key="2">
    <source>
        <dbReference type="EMBL" id="CAE2196566.1"/>
    </source>
</evidence>